<proteinExistence type="predicted"/>
<evidence type="ECO:0000313" key="3">
    <source>
        <dbReference type="EMBL" id="OAF58118.1"/>
    </source>
</evidence>
<organism evidence="3">
    <name type="scientific">Pseudogymnoascus destructans</name>
    <dbReference type="NCBI Taxonomy" id="655981"/>
    <lineage>
        <taxon>Eukaryota</taxon>
        <taxon>Fungi</taxon>
        <taxon>Dikarya</taxon>
        <taxon>Ascomycota</taxon>
        <taxon>Pezizomycotina</taxon>
        <taxon>Leotiomycetes</taxon>
        <taxon>Thelebolales</taxon>
        <taxon>Thelebolaceae</taxon>
        <taxon>Pseudogymnoascus</taxon>
    </lineage>
</organism>
<evidence type="ECO:0000256" key="2">
    <source>
        <dbReference type="SAM" id="MobiDB-lite"/>
    </source>
</evidence>
<protein>
    <submittedName>
        <fullName evidence="3">Uncharacterized protein</fullName>
    </submittedName>
</protein>
<gene>
    <name evidence="3" type="ORF">VC83_05350</name>
</gene>
<accession>A0A177A7H8</accession>
<reference evidence="3" key="1">
    <citation type="submission" date="2016-03" db="EMBL/GenBank/DDBJ databases">
        <title>Updated assembly of Pseudogymnoascus destructans, the fungus causing white-nose syndrome of bats.</title>
        <authorList>
            <person name="Palmer J.M."/>
            <person name="Drees K.P."/>
            <person name="Foster J.T."/>
            <person name="Lindner D.L."/>
        </authorList>
    </citation>
    <scope>NUCLEOTIDE SEQUENCE [LARGE SCALE GENOMIC DNA]</scope>
    <source>
        <strain evidence="3">20631-21</strain>
    </source>
</reference>
<name>A0A177A7H8_9PEZI</name>
<feature type="coiled-coil region" evidence="1">
    <location>
        <begin position="81"/>
        <end position="111"/>
    </location>
</feature>
<feature type="region of interest" description="Disordered" evidence="2">
    <location>
        <begin position="158"/>
        <end position="190"/>
    </location>
</feature>
<keyword evidence="1" id="KW-0175">Coiled coil</keyword>
<dbReference type="RefSeq" id="XP_024323403.1">
    <property type="nucleotide sequence ID" value="XM_024468972.1"/>
</dbReference>
<dbReference type="Proteomes" id="UP000077154">
    <property type="component" value="Unassembled WGS sequence"/>
</dbReference>
<dbReference type="AlphaFoldDB" id="A0A177A7H8"/>
<dbReference type="EMBL" id="KV441398">
    <property type="protein sequence ID" value="OAF58118.1"/>
    <property type="molecule type" value="Genomic_DNA"/>
</dbReference>
<dbReference type="VEuPathDB" id="FungiDB:GMDG_02110"/>
<dbReference type="GeneID" id="36288416"/>
<feature type="compositionally biased region" description="Basic and acidic residues" evidence="2">
    <location>
        <begin position="165"/>
        <end position="190"/>
    </location>
</feature>
<sequence length="190" mass="21858">MVGHFQFPPWGSPFLDAGHTNTPSSSWHSERGLSPHMRELDHTVYNPTADQLAETLKVIMMTNGTREPVPAEYNSCIMQVLEGYNINLLELQTKIKELGEAKKEKEETAMELWHKTLEWKEEESRYKTELKKLEVILAKTPRGMELVAMARSQSVLRRNRKKAEVKKAEDKGQADKPDGEYVPRRLRPGE</sequence>
<evidence type="ECO:0000256" key="1">
    <source>
        <dbReference type="SAM" id="Coils"/>
    </source>
</evidence>
<dbReference type="OrthoDB" id="5430717at2759"/>